<gene>
    <name evidence="2" type="ORF">I553_10773</name>
</gene>
<dbReference type="PATRIC" id="fig|1299334.3.peg.2457"/>
<organism evidence="2">
    <name type="scientific">Mycobacterium xenopi 4042</name>
    <dbReference type="NCBI Taxonomy" id="1299334"/>
    <lineage>
        <taxon>Bacteria</taxon>
        <taxon>Bacillati</taxon>
        <taxon>Actinomycetota</taxon>
        <taxon>Actinomycetes</taxon>
        <taxon>Mycobacteriales</taxon>
        <taxon>Mycobacteriaceae</taxon>
        <taxon>Mycobacterium</taxon>
    </lineage>
</organism>
<name>X8DBN6_MYCXE</name>
<feature type="region of interest" description="Disordered" evidence="1">
    <location>
        <begin position="97"/>
        <end position="118"/>
    </location>
</feature>
<proteinExistence type="predicted"/>
<comment type="caution">
    <text evidence="2">The sequence shown here is derived from an EMBL/GenBank/DDBJ whole genome shotgun (WGS) entry which is preliminary data.</text>
</comment>
<evidence type="ECO:0000256" key="1">
    <source>
        <dbReference type="SAM" id="MobiDB-lite"/>
    </source>
</evidence>
<evidence type="ECO:0000313" key="2">
    <source>
        <dbReference type="EMBL" id="EUA65476.1"/>
    </source>
</evidence>
<reference evidence="2" key="1">
    <citation type="submission" date="2014-01" db="EMBL/GenBank/DDBJ databases">
        <authorList>
            <person name="Brown-Elliot B."/>
            <person name="Wallace R."/>
            <person name="Lenaerts A."/>
            <person name="Ordway D."/>
            <person name="DeGroote M.A."/>
            <person name="Parker T."/>
            <person name="Sizemore C."/>
            <person name="Tallon L.J."/>
            <person name="Sadzewicz L.K."/>
            <person name="Sengamalay N."/>
            <person name="Fraser C.M."/>
            <person name="Hine E."/>
            <person name="Shefchek K.A."/>
            <person name="Das S.P."/>
            <person name="Tettelin H."/>
        </authorList>
    </citation>
    <scope>NUCLEOTIDE SEQUENCE [LARGE SCALE GENOMIC DNA]</scope>
    <source>
        <strain evidence="2">4042</strain>
    </source>
</reference>
<dbReference type="EMBL" id="JAOB01000027">
    <property type="protein sequence ID" value="EUA65476.1"/>
    <property type="molecule type" value="Genomic_DNA"/>
</dbReference>
<sequence length="118" mass="12790">MDEMEGECVDSVGPPFRRALRVNRHCGNWREGLRVEVGGQRFGSHCCEVDGRCALADTAFLVQNSDNSSHRGEGPSCSSTAIAAYGEQAAKDYVRHTTTGPDTLNSAQQLTSFPRKTA</sequence>
<dbReference type="AlphaFoldDB" id="X8DBN6"/>
<accession>X8DBN6</accession>
<protein>
    <submittedName>
        <fullName evidence="2">Uncharacterized protein</fullName>
    </submittedName>
</protein>